<feature type="domain" description="Serpin" evidence="6">
    <location>
        <begin position="36"/>
        <end position="393"/>
    </location>
</feature>
<dbReference type="Gene3D" id="3.30.497.10">
    <property type="entry name" value="Antithrombin, subunit I, domain 2"/>
    <property type="match status" value="1"/>
</dbReference>
<dbReference type="Proteomes" id="UP001153636">
    <property type="component" value="Chromosome 9"/>
</dbReference>
<evidence type="ECO:0000256" key="5">
    <source>
        <dbReference type="SAM" id="SignalP"/>
    </source>
</evidence>
<evidence type="ECO:0000259" key="6">
    <source>
        <dbReference type="SMART" id="SM00093"/>
    </source>
</evidence>
<dbReference type="GO" id="GO:0004867">
    <property type="term" value="F:serine-type endopeptidase inhibitor activity"/>
    <property type="evidence" value="ECO:0007669"/>
    <property type="project" value="UniProtKB-KW"/>
</dbReference>
<protein>
    <recommendedName>
        <fullName evidence="6">Serpin domain-containing protein</fullName>
    </recommendedName>
</protein>
<evidence type="ECO:0000313" key="8">
    <source>
        <dbReference type="Proteomes" id="UP001153636"/>
    </source>
</evidence>
<keyword evidence="8" id="KW-1185">Reference proteome</keyword>
<keyword evidence="2" id="KW-0646">Protease inhibitor</keyword>
<dbReference type="InterPro" id="IPR000215">
    <property type="entry name" value="Serpin_fam"/>
</dbReference>
<comment type="similarity">
    <text evidence="1 4">Belongs to the serpin family.</text>
</comment>
<dbReference type="InterPro" id="IPR023796">
    <property type="entry name" value="Serpin_dom"/>
</dbReference>
<feature type="chain" id="PRO_5040448633" description="Serpin domain-containing protein" evidence="5">
    <location>
        <begin position="20"/>
        <end position="393"/>
    </location>
</feature>
<dbReference type="InterPro" id="IPR042178">
    <property type="entry name" value="Serpin_sf_1"/>
</dbReference>
<sequence>MEFNFYFLIMCSCVHLSFSLNSAVLEFSDSTSKFTVDLYKQIIKTESDNIIFSPISLQLCLALTLEGAKSSTESELSKALKLPRKATTQAAIRNLELDVSTEKLTLRSSNKLYIANGYNILPDFLDIARYIYQSDIENINFSNSSVAANIINQWVSKRTNGTIQNLISPKQLDALTKFVLINALYFKGQWIIPFKKRLTRMDNFFAENNPTKDILMMNSDDYYLFLDSKELKAKFLELKYENGDISMTFVLPHERNGLKTIEDNIGEYLKPQSLTTERVAVTIPTFKTSKLVDFKDILKKLEVKKLFETTANLTGISRKPGLYVKYVIQKTFIEISEAGTTAAAATAVIGGVRALAVIPISPPELVFKADHPFLFYIKENTSGLILFIGRFKG</sequence>
<dbReference type="PANTHER" id="PTHR11461:SF211">
    <property type="entry name" value="GH10112P-RELATED"/>
    <property type="match status" value="1"/>
</dbReference>
<evidence type="ECO:0000256" key="2">
    <source>
        <dbReference type="ARBA" id="ARBA00022690"/>
    </source>
</evidence>
<dbReference type="PANTHER" id="PTHR11461">
    <property type="entry name" value="SERINE PROTEASE INHIBITOR, SERPIN"/>
    <property type="match status" value="1"/>
</dbReference>
<gene>
    <name evidence="7" type="ORF">PSYICH_LOCUS15535</name>
</gene>
<dbReference type="Pfam" id="PF00079">
    <property type="entry name" value="Serpin"/>
    <property type="match status" value="1"/>
</dbReference>
<dbReference type="InterPro" id="IPR023795">
    <property type="entry name" value="Serpin_CS"/>
</dbReference>
<keyword evidence="3" id="KW-0722">Serine protease inhibitor</keyword>
<dbReference type="OrthoDB" id="9518664at2759"/>
<keyword evidence="5" id="KW-0732">Signal</keyword>
<evidence type="ECO:0000256" key="4">
    <source>
        <dbReference type="RuleBase" id="RU000411"/>
    </source>
</evidence>
<dbReference type="SMART" id="SM00093">
    <property type="entry name" value="SERPIN"/>
    <property type="match status" value="1"/>
</dbReference>
<feature type="signal peptide" evidence="5">
    <location>
        <begin position="1"/>
        <end position="19"/>
    </location>
</feature>
<reference evidence="7" key="1">
    <citation type="submission" date="2022-01" db="EMBL/GenBank/DDBJ databases">
        <authorList>
            <person name="King R."/>
        </authorList>
    </citation>
    <scope>NUCLEOTIDE SEQUENCE</scope>
</reference>
<evidence type="ECO:0000256" key="1">
    <source>
        <dbReference type="ARBA" id="ARBA00009500"/>
    </source>
</evidence>
<dbReference type="GO" id="GO:0005615">
    <property type="term" value="C:extracellular space"/>
    <property type="evidence" value="ECO:0007669"/>
    <property type="project" value="InterPro"/>
</dbReference>
<dbReference type="EMBL" id="OV651821">
    <property type="protein sequence ID" value="CAH1115087.1"/>
    <property type="molecule type" value="Genomic_DNA"/>
</dbReference>
<dbReference type="AlphaFoldDB" id="A0A9P0GL31"/>
<evidence type="ECO:0000313" key="7">
    <source>
        <dbReference type="EMBL" id="CAH1115087.1"/>
    </source>
</evidence>
<name>A0A9P0GL31_9CUCU</name>
<proteinExistence type="inferred from homology"/>
<dbReference type="InterPro" id="IPR036186">
    <property type="entry name" value="Serpin_sf"/>
</dbReference>
<evidence type="ECO:0000256" key="3">
    <source>
        <dbReference type="ARBA" id="ARBA00022900"/>
    </source>
</evidence>
<dbReference type="InterPro" id="IPR042185">
    <property type="entry name" value="Serpin_sf_2"/>
</dbReference>
<dbReference type="SUPFAM" id="SSF56574">
    <property type="entry name" value="Serpins"/>
    <property type="match status" value="1"/>
</dbReference>
<organism evidence="7 8">
    <name type="scientific">Psylliodes chrysocephalus</name>
    <dbReference type="NCBI Taxonomy" id="3402493"/>
    <lineage>
        <taxon>Eukaryota</taxon>
        <taxon>Metazoa</taxon>
        <taxon>Ecdysozoa</taxon>
        <taxon>Arthropoda</taxon>
        <taxon>Hexapoda</taxon>
        <taxon>Insecta</taxon>
        <taxon>Pterygota</taxon>
        <taxon>Neoptera</taxon>
        <taxon>Endopterygota</taxon>
        <taxon>Coleoptera</taxon>
        <taxon>Polyphaga</taxon>
        <taxon>Cucujiformia</taxon>
        <taxon>Chrysomeloidea</taxon>
        <taxon>Chrysomelidae</taxon>
        <taxon>Galerucinae</taxon>
        <taxon>Alticini</taxon>
        <taxon>Psylliodes</taxon>
    </lineage>
</organism>
<dbReference type="Gene3D" id="2.30.39.10">
    <property type="entry name" value="Alpha-1-antitrypsin, domain 1"/>
    <property type="match status" value="1"/>
</dbReference>
<dbReference type="PROSITE" id="PS00284">
    <property type="entry name" value="SERPIN"/>
    <property type="match status" value="1"/>
</dbReference>
<accession>A0A9P0GL31</accession>